<evidence type="ECO:0000259" key="2">
    <source>
        <dbReference type="Pfam" id="PF04127"/>
    </source>
</evidence>
<name>A0AAF0EXL6_9BASI</name>
<dbReference type="GO" id="GO:0016874">
    <property type="term" value="F:ligase activity"/>
    <property type="evidence" value="ECO:0007669"/>
    <property type="project" value="UniProtKB-KW"/>
</dbReference>
<reference evidence="3" key="1">
    <citation type="submission" date="2023-03" db="EMBL/GenBank/DDBJ databases">
        <title>Mating type loci evolution in Malassezia.</title>
        <authorList>
            <person name="Coelho M.A."/>
        </authorList>
    </citation>
    <scope>NUCLEOTIDE SEQUENCE</scope>
    <source>
        <strain evidence="3">CBS 11721</strain>
    </source>
</reference>
<gene>
    <name evidence="3" type="primary">CAB2</name>
    <name evidence="3" type="ORF">MCUN1_003243</name>
</gene>
<keyword evidence="4" id="KW-1185">Reference proteome</keyword>
<keyword evidence="3" id="KW-0436">Ligase</keyword>
<sequence length="274" mass="30980">MWTPERFFSEHEAPENLESQVDAVTRFVARHKAENRRVVLVTSGGTTAPLERNVLAPFTRLYSHTTNPFFELLEEPARGDGKTIRVADAHAEKLLAVLHSFHAARASETLLNINFVSVIEYLFLLRGVATAMRPLGAHAMFYLAAAVSDFFIPITDIPEHKIQSDGGSLNIHMDQVPKVLGILVREWAPEAYTISFKLETDDALLIPKAERSLKSYSHSLVIGNNLHRRKHEVVLVSRRPDNTFEHTWIRTKDHEIEQDIVASLDARHSEHLAI</sequence>
<feature type="domain" description="DNA/pantothenate metabolism flavoprotein C-terminal" evidence="2">
    <location>
        <begin position="133"/>
        <end position="230"/>
    </location>
</feature>
<dbReference type="PANTHER" id="PTHR12290">
    <property type="entry name" value="CORNICHON-RELATED"/>
    <property type="match status" value="1"/>
</dbReference>
<evidence type="ECO:0000313" key="4">
    <source>
        <dbReference type="Proteomes" id="UP001219933"/>
    </source>
</evidence>
<dbReference type="InterPro" id="IPR007085">
    <property type="entry name" value="DNA/pantothenate-metab_flavo_C"/>
</dbReference>
<proteinExistence type="inferred from homology"/>
<dbReference type="Gene3D" id="3.40.50.10300">
    <property type="entry name" value="CoaB-like"/>
    <property type="match status" value="1"/>
</dbReference>
<dbReference type="EMBL" id="CP119880">
    <property type="protein sequence ID" value="WFD36364.1"/>
    <property type="molecule type" value="Genomic_DNA"/>
</dbReference>
<evidence type="ECO:0000256" key="1">
    <source>
        <dbReference type="ARBA" id="ARBA00005703"/>
    </source>
</evidence>
<dbReference type="Pfam" id="PF04127">
    <property type="entry name" value="DFP"/>
    <property type="match status" value="1"/>
</dbReference>
<dbReference type="EC" id="6.3.2.51" evidence="3"/>
<accession>A0AAF0EXL6</accession>
<dbReference type="GO" id="GO:0015937">
    <property type="term" value="P:coenzyme A biosynthetic process"/>
    <property type="evidence" value="ECO:0007669"/>
    <property type="project" value="UniProtKB-ARBA"/>
</dbReference>
<dbReference type="AlphaFoldDB" id="A0AAF0EXL6"/>
<evidence type="ECO:0000313" key="3">
    <source>
        <dbReference type="EMBL" id="WFD36364.1"/>
    </source>
</evidence>
<dbReference type="SUPFAM" id="SSF102645">
    <property type="entry name" value="CoaB-like"/>
    <property type="match status" value="1"/>
</dbReference>
<comment type="similarity">
    <text evidence="1">Belongs to the PPC synthetase family.</text>
</comment>
<protein>
    <submittedName>
        <fullName evidence="3">Phosphopantothenate--cysteine ligase (ATP)</fullName>
        <ecNumber evidence="3">6.3.2.51</ecNumber>
    </submittedName>
</protein>
<dbReference type="InterPro" id="IPR035929">
    <property type="entry name" value="CoaB-like_sf"/>
</dbReference>
<organism evidence="3 4">
    <name type="scientific">Malassezia cuniculi</name>
    <dbReference type="NCBI Taxonomy" id="948313"/>
    <lineage>
        <taxon>Eukaryota</taxon>
        <taxon>Fungi</taxon>
        <taxon>Dikarya</taxon>
        <taxon>Basidiomycota</taxon>
        <taxon>Ustilaginomycotina</taxon>
        <taxon>Malasseziomycetes</taxon>
        <taxon>Malasseziales</taxon>
        <taxon>Malasseziaceae</taxon>
        <taxon>Malassezia</taxon>
    </lineage>
</organism>
<dbReference type="Proteomes" id="UP001219933">
    <property type="component" value="Chromosome 4"/>
</dbReference>